<evidence type="ECO:0000256" key="4">
    <source>
        <dbReference type="ARBA" id="ARBA00023043"/>
    </source>
</evidence>
<dbReference type="PANTHER" id="PTHR11707:SF28">
    <property type="entry name" value="60 KDA LYSOPHOSPHOLIPASE"/>
    <property type="match status" value="1"/>
</dbReference>
<dbReference type="EMBL" id="KL596621">
    <property type="protein sequence ID" value="KER33886.1"/>
    <property type="molecule type" value="Genomic_DNA"/>
</dbReference>
<dbReference type="SUPFAM" id="SSF48403">
    <property type="entry name" value="Ankyrin repeat"/>
    <property type="match status" value="1"/>
</dbReference>
<dbReference type="Gene3D" id="1.25.40.20">
    <property type="entry name" value="Ankyrin repeat-containing domain"/>
    <property type="match status" value="2"/>
</dbReference>
<dbReference type="FunFam" id="3.40.50.40:FF:000001">
    <property type="entry name" value="L-asparaginase 1"/>
    <property type="match status" value="1"/>
</dbReference>
<keyword evidence="4 7" id="KW-0040">ANK repeat</keyword>
<dbReference type="SUPFAM" id="SSF53774">
    <property type="entry name" value="Glutaminase/Asparaginase"/>
    <property type="match status" value="1"/>
</dbReference>
<dbReference type="InterPro" id="IPR036152">
    <property type="entry name" value="Asp/glu_Ase-like_sf"/>
</dbReference>
<dbReference type="PROSITE" id="PS50297">
    <property type="entry name" value="ANK_REP_REGION"/>
    <property type="match status" value="2"/>
</dbReference>
<evidence type="ECO:0000313" key="12">
    <source>
        <dbReference type="Proteomes" id="UP000054324"/>
    </source>
</evidence>
<name>A0A075A3D5_OPIVI</name>
<dbReference type="RefSeq" id="XP_009162338.1">
    <property type="nucleotide sequence ID" value="XM_009164074.1"/>
</dbReference>
<evidence type="ECO:0000313" key="11">
    <source>
        <dbReference type="EMBL" id="KER33886.1"/>
    </source>
</evidence>
<dbReference type="KEGG" id="ovi:T265_00329"/>
<evidence type="ECO:0000256" key="2">
    <source>
        <dbReference type="ARBA" id="ARBA00022737"/>
    </source>
</evidence>
<dbReference type="GO" id="GO:0004067">
    <property type="term" value="F:asparaginase activity"/>
    <property type="evidence" value="ECO:0007669"/>
    <property type="project" value="UniProtKB-UniRule"/>
</dbReference>
<keyword evidence="12" id="KW-1185">Reference proteome</keyword>
<feature type="repeat" description="ANK" evidence="7">
    <location>
        <begin position="635"/>
        <end position="657"/>
    </location>
</feature>
<dbReference type="EC" id="3.5.1.1" evidence="1"/>
<evidence type="ECO:0000256" key="8">
    <source>
        <dbReference type="PROSITE-ProRule" id="PRU10100"/>
    </source>
</evidence>
<dbReference type="InterPro" id="IPR041725">
    <property type="entry name" value="L-asparaginase_I"/>
</dbReference>
<dbReference type="CTD" id="20314517"/>
<dbReference type="InterPro" id="IPR027473">
    <property type="entry name" value="L-asparaginase_C"/>
</dbReference>
<dbReference type="Pfam" id="PF12796">
    <property type="entry name" value="Ank_2"/>
    <property type="match status" value="1"/>
</dbReference>
<comment type="similarity">
    <text evidence="5">In the N-terminal section; belongs to the asparaginase 1 family.</text>
</comment>
<feature type="repeat" description="ANK" evidence="7">
    <location>
        <begin position="534"/>
        <end position="566"/>
    </location>
</feature>
<protein>
    <recommendedName>
        <fullName evidence="1">asparaginase</fullName>
        <ecNumber evidence="1">3.5.1.1</ecNumber>
    </recommendedName>
</protein>
<feature type="binding site" evidence="6">
    <location>
        <begin position="201"/>
        <end position="202"/>
    </location>
    <ligand>
        <name>substrate</name>
    </ligand>
</feature>
<evidence type="ECO:0000256" key="1">
    <source>
        <dbReference type="ARBA" id="ARBA00012920"/>
    </source>
</evidence>
<accession>A0A075A3D5</accession>
<dbReference type="InterPro" id="IPR002110">
    <property type="entry name" value="Ankyrin_rpt"/>
</dbReference>
<reference evidence="11 12" key="1">
    <citation type="submission" date="2013-11" db="EMBL/GenBank/DDBJ databases">
        <title>Opisthorchis viverrini - life in the bile duct.</title>
        <authorList>
            <person name="Young N.D."/>
            <person name="Nagarajan N."/>
            <person name="Lin S.J."/>
            <person name="Korhonen P.K."/>
            <person name="Jex A.R."/>
            <person name="Hall R.S."/>
            <person name="Safavi-Hemami H."/>
            <person name="Kaewkong W."/>
            <person name="Bertrand D."/>
            <person name="Gao S."/>
            <person name="Seet Q."/>
            <person name="Wongkham S."/>
            <person name="Teh B.T."/>
            <person name="Wongkham C."/>
            <person name="Intapan P.M."/>
            <person name="Maleewong W."/>
            <person name="Yang X."/>
            <person name="Hu M."/>
            <person name="Wang Z."/>
            <person name="Hofmann A."/>
            <person name="Sternberg P.W."/>
            <person name="Tan P."/>
            <person name="Wang J."/>
            <person name="Gasser R.B."/>
        </authorList>
    </citation>
    <scope>NUCLEOTIDE SEQUENCE [LARGE SCALE GENOMIC DNA]</scope>
</reference>
<keyword evidence="3" id="KW-0378">Hydrolase</keyword>
<keyword evidence="2" id="KW-0677">Repeat</keyword>
<dbReference type="Pfam" id="PF00023">
    <property type="entry name" value="Ank"/>
    <property type="match status" value="1"/>
</dbReference>
<dbReference type="FunFam" id="3.40.50.1170:FF:000003">
    <property type="entry name" value="60 kDa lysophospholipase"/>
    <property type="match status" value="1"/>
</dbReference>
<evidence type="ECO:0000256" key="3">
    <source>
        <dbReference type="ARBA" id="ARBA00022801"/>
    </source>
</evidence>
<sequence length="721" mass="79666">MVTYGQFVLKIEGKCNVYADVAELVKKDIILYEALNYAYVRKLLSFMDPFVLDAAFQDDKCSAVSSLLVLYTGGTIGMRPVNGTYDCVPNLFVQTLKNMPTFSDQEYEKVKERPYQKTSDQVFPDSTGLQNERFPVHLQPSQFTTFALPLTKDHRRIFYSVAEYSPLVDSSDMTQDDWVRIARDIGAYYDFFDGFVILHGTDTLAYTAAALSFMFENLGKPVILTGSQLPIFEFRSDGWGNFLGALLIAGGSQPIPEVTVFFHDNLFRGSRVVKCSSDQFHAFASPNFPALAVCGTEITFFPELVFRPPAIDRPFSVHTGLCRDVAILNMFPSVSTEHVAAFLAPPTKGVVLRTYGAGNVPASRKDLLELFRSASERGVLIINVTQCYRGGVKAVYSTGAVLNECGVIPGYDITTEAALTKLTYVLGKVESSDVATQRSMLSRSLRGEVTIGSSARLTESKLSLSDPSMLERKAISYLAHVFTEAQHRDMDTKTAIWARRLITSFACEAAASNDIAMLEDINEALGHLQLSDTEGCSTLHKAARHGHIQAVRFLLRHGVSVYTKDLWGLTPLDHAIQSPRASFELVMLLLHAGARLALSDFHVPRAVNAAAGAGDIKRLRLYRLAGCTLEEWDSEGRSAIHVAVANRHLETVRFLVSPCTLDLNHPRDLPENSLDVHKYLISGAGVHPSTRTSWQTTALDEARLRGFTEICELLESTLPLS</sequence>
<dbReference type="GeneID" id="20314517"/>
<dbReference type="Gene3D" id="3.40.50.40">
    <property type="match status" value="1"/>
</dbReference>
<dbReference type="CDD" id="cd08963">
    <property type="entry name" value="L-asparaginase_I"/>
    <property type="match status" value="1"/>
</dbReference>
<dbReference type="PROSITE" id="PS00917">
    <property type="entry name" value="ASN_GLN_ASE_2"/>
    <property type="match status" value="1"/>
</dbReference>
<dbReference type="PRINTS" id="PR00139">
    <property type="entry name" value="ASNGLNASE"/>
</dbReference>
<dbReference type="InterPro" id="IPR040919">
    <property type="entry name" value="Asparaginase_C"/>
</dbReference>
<evidence type="ECO:0000259" key="9">
    <source>
        <dbReference type="Pfam" id="PF00710"/>
    </source>
</evidence>
<dbReference type="PIRSF" id="PIRSF001220">
    <property type="entry name" value="L-ASNase_gatD"/>
    <property type="match status" value="1"/>
</dbReference>
<dbReference type="InterPro" id="IPR037152">
    <property type="entry name" value="L-asparaginase_N_sf"/>
</dbReference>
<feature type="binding site" evidence="6">
    <location>
        <position position="170"/>
    </location>
    <ligand>
        <name>substrate</name>
    </ligand>
</feature>
<organism evidence="11 12">
    <name type="scientific">Opisthorchis viverrini</name>
    <name type="common">Southeast Asian liver fluke</name>
    <dbReference type="NCBI Taxonomy" id="6198"/>
    <lineage>
        <taxon>Eukaryota</taxon>
        <taxon>Metazoa</taxon>
        <taxon>Spiralia</taxon>
        <taxon>Lophotrochozoa</taxon>
        <taxon>Platyhelminthes</taxon>
        <taxon>Trematoda</taxon>
        <taxon>Digenea</taxon>
        <taxon>Opisthorchiida</taxon>
        <taxon>Opisthorchiata</taxon>
        <taxon>Opisthorchiidae</taxon>
        <taxon>Opisthorchis</taxon>
    </lineage>
</organism>
<dbReference type="OrthoDB" id="542841at2759"/>
<dbReference type="PROSITE" id="PS51732">
    <property type="entry name" value="ASN_GLN_ASE_3"/>
    <property type="match status" value="1"/>
</dbReference>
<feature type="active site" evidence="8">
    <location>
        <position position="201"/>
    </location>
</feature>
<dbReference type="PIRSF" id="PIRSF500176">
    <property type="entry name" value="L_ASNase"/>
    <property type="match status" value="1"/>
</dbReference>
<dbReference type="SFLD" id="SFLDS00057">
    <property type="entry name" value="Glutaminase/Asparaginase"/>
    <property type="match status" value="1"/>
</dbReference>
<dbReference type="Pfam" id="PF17763">
    <property type="entry name" value="Asparaginase_C"/>
    <property type="match status" value="1"/>
</dbReference>
<gene>
    <name evidence="11" type="ORF">T265_00329</name>
</gene>
<evidence type="ECO:0000256" key="5">
    <source>
        <dbReference type="ARBA" id="ARBA00061199"/>
    </source>
</evidence>
<dbReference type="InterPro" id="IPR027474">
    <property type="entry name" value="L-asparaginase_N"/>
</dbReference>
<dbReference type="SMART" id="SM00870">
    <property type="entry name" value="Asparaginase"/>
    <property type="match status" value="1"/>
</dbReference>
<dbReference type="InterPro" id="IPR027475">
    <property type="entry name" value="Asparaginase/glutaminase_AS2"/>
</dbReference>
<evidence type="ECO:0000256" key="6">
    <source>
        <dbReference type="PIRSR" id="PIRSR001220-2"/>
    </source>
</evidence>
<dbReference type="PROSITE" id="PS50088">
    <property type="entry name" value="ANK_REPEAT"/>
    <property type="match status" value="2"/>
</dbReference>
<dbReference type="PANTHER" id="PTHR11707">
    <property type="entry name" value="L-ASPARAGINASE"/>
    <property type="match status" value="1"/>
</dbReference>
<dbReference type="STRING" id="6198.A0A075A3D5"/>
<feature type="domain" description="Asparaginase/glutaminase C-terminal" evidence="10">
    <location>
        <begin position="324"/>
        <end position="432"/>
    </location>
</feature>
<dbReference type="AlphaFoldDB" id="A0A075A3D5"/>
<dbReference type="Pfam" id="PF00710">
    <property type="entry name" value="Asparaginase"/>
    <property type="match status" value="1"/>
</dbReference>
<dbReference type="Proteomes" id="UP000054324">
    <property type="component" value="Unassembled WGS sequence"/>
</dbReference>
<dbReference type="InterPro" id="IPR006034">
    <property type="entry name" value="Asparaginase/glutaminase-like"/>
</dbReference>
<evidence type="ECO:0000256" key="7">
    <source>
        <dbReference type="PROSITE-ProRule" id="PRU00023"/>
    </source>
</evidence>
<proteinExistence type="inferred from homology"/>
<dbReference type="Gene3D" id="3.40.50.1170">
    <property type="entry name" value="L-asparaginase, N-terminal domain"/>
    <property type="match status" value="1"/>
</dbReference>
<dbReference type="SMART" id="SM00248">
    <property type="entry name" value="ANK"/>
    <property type="match status" value="3"/>
</dbReference>
<dbReference type="InterPro" id="IPR036770">
    <property type="entry name" value="Ankyrin_rpt-contain_sf"/>
</dbReference>
<feature type="domain" description="L-asparaginase N-terminal" evidence="9">
    <location>
        <begin position="67"/>
        <end position="302"/>
    </location>
</feature>
<evidence type="ECO:0000259" key="10">
    <source>
        <dbReference type="Pfam" id="PF17763"/>
    </source>
</evidence>
<dbReference type="GO" id="GO:0009066">
    <property type="term" value="P:aspartate family amino acid metabolic process"/>
    <property type="evidence" value="ECO:0007669"/>
    <property type="project" value="UniProtKB-ARBA"/>
</dbReference>